<dbReference type="InterPro" id="IPR006139">
    <property type="entry name" value="D-isomer_2_OHA_DH_cat_dom"/>
</dbReference>
<evidence type="ECO:0000313" key="7">
    <source>
        <dbReference type="EMBL" id="OAF14680.1"/>
    </source>
</evidence>
<reference evidence="7 8" key="1">
    <citation type="submission" date="2016-03" db="EMBL/GenBank/DDBJ databases">
        <title>Draft Genome Sequence of the Strain BR 10245 (Bradyrhizobium sp.) isolated from nodules of Centrolobium paraense.</title>
        <authorList>
            <person name="Simoes-Araujo J.L.Sr."/>
            <person name="Barauna A.C."/>
            <person name="Silva K."/>
            <person name="Zilli J.E."/>
        </authorList>
    </citation>
    <scope>NUCLEOTIDE SEQUENCE [LARGE SCALE GENOMIC DNA]</scope>
    <source>
        <strain evidence="7 8">BR 10245</strain>
    </source>
</reference>
<dbReference type="PANTHER" id="PTHR42789">
    <property type="entry name" value="D-ISOMER SPECIFIC 2-HYDROXYACID DEHYDROGENASE FAMILY PROTEIN (AFU_ORTHOLOGUE AFUA_6G10090)"/>
    <property type="match status" value="1"/>
</dbReference>
<dbReference type="Proteomes" id="UP000076959">
    <property type="component" value="Unassembled WGS sequence"/>
</dbReference>
<evidence type="ECO:0000259" key="6">
    <source>
        <dbReference type="Pfam" id="PF02826"/>
    </source>
</evidence>
<feature type="domain" description="D-isomer specific 2-hydroxyacid dehydrogenase catalytic" evidence="5">
    <location>
        <begin position="25"/>
        <end position="317"/>
    </location>
</feature>
<protein>
    <submittedName>
        <fullName evidence="7">Hydroxyacid dehydrogenase</fullName>
    </submittedName>
</protein>
<name>A0A176Z4Q9_9BRAD</name>
<comment type="caution">
    <text evidence="7">The sequence shown here is derived from an EMBL/GenBank/DDBJ whole genome shotgun (WGS) entry which is preliminary data.</text>
</comment>
<dbReference type="SUPFAM" id="SSF51735">
    <property type="entry name" value="NAD(P)-binding Rossmann-fold domains"/>
    <property type="match status" value="1"/>
</dbReference>
<evidence type="ECO:0000256" key="4">
    <source>
        <dbReference type="RuleBase" id="RU003719"/>
    </source>
</evidence>
<evidence type="ECO:0000259" key="5">
    <source>
        <dbReference type="Pfam" id="PF00389"/>
    </source>
</evidence>
<dbReference type="STRING" id="1505087.AYJ54_42150"/>
<dbReference type="RefSeq" id="WP_063697278.1">
    <property type="nucleotide sequence ID" value="NZ_LUUB01000029.1"/>
</dbReference>
<dbReference type="FunFam" id="3.40.50.720:FF:000203">
    <property type="entry name" value="D-3-phosphoglycerate dehydrogenase (SerA)"/>
    <property type="match status" value="1"/>
</dbReference>
<dbReference type="GO" id="GO:0016616">
    <property type="term" value="F:oxidoreductase activity, acting on the CH-OH group of donors, NAD or NADP as acceptor"/>
    <property type="evidence" value="ECO:0007669"/>
    <property type="project" value="InterPro"/>
</dbReference>
<dbReference type="EMBL" id="LUUB01000029">
    <property type="protein sequence ID" value="OAF14680.1"/>
    <property type="molecule type" value="Genomic_DNA"/>
</dbReference>
<dbReference type="InterPro" id="IPR006140">
    <property type="entry name" value="D-isomer_DH_NAD-bd"/>
</dbReference>
<evidence type="ECO:0000313" key="8">
    <source>
        <dbReference type="Proteomes" id="UP000076959"/>
    </source>
</evidence>
<dbReference type="Gene3D" id="3.40.50.720">
    <property type="entry name" value="NAD(P)-binding Rossmann-like Domain"/>
    <property type="match status" value="2"/>
</dbReference>
<gene>
    <name evidence="7" type="ORF">AYJ54_42150</name>
</gene>
<dbReference type="InterPro" id="IPR036291">
    <property type="entry name" value="NAD(P)-bd_dom_sf"/>
</dbReference>
<sequence length="335" mass="36027">MKVLLAHTPEMRRNYYGERSLSGLQAIAEVILHEGDQPLDATSLVRAAKDADIIVADRMTEGRGEIFPQLPHLRAFVRCAVDIRNVNVGAASQVGVLVTRAGPGFVQAVAELALGFMVDLSRGVSRATADYQAGRQVEARMGRQLAGSRIGIIGYGSIGRYLAEIAKVLRMEVLVSDPFVSVSDSSIRQVGLDELLSASDYVVCLAIANEETENLIGEAALARMQKHAVFINLSRGNLVDEAALARALRESRIAGAAMDVGRAPDQMPTPELAALPNVIATPHVGGLTPQAIEYQSLETVRQVEAIIKGEIPVGAVNADRWTRRPLKRPIADQPV</sequence>
<dbReference type="InterPro" id="IPR050857">
    <property type="entry name" value="D-2-hydroxyacid_DH"/>
</dbReference>
<organism evidence="7 8">
    <name type="scientific">Bradyrhizobium centrolobii</name>
    <dbReference type="NCBI Taxonomy" id="1505087"/>
    <lineage>
        <taxon>Bacteria</taxon>
        <taxon>Pseudomonadati</taxon>
        <taxon>Pseudomonadota</taxon>
        <taxon>Alphaproteobacteria</taxon>
        <taxon>Hyphomicrobiales</taxon>
        <taxon>Nitrobacteraceae</taxon>
        <taxon>Bradyrhizobium</taxon>
    </lineage>
</organism>
<dbReference type="AlphaFoldDB" id="A0A176Z4Q9"/>
<dbReference type="CDD" id="cd12167">
    <property type="entry name" value="2-Hacid_dh_8"/>
    <property type="match status" value="1"/>
</dbReference>
<dbReference type="OrthoDB" id="117809at2"/>
<dbReference type="Pfam" id="PF00389">
    <property type="entry name" value="2-Hacid_dh"/>
    <property type="match status" value="1"/>
</dbReference>
<evidence type="ECO:0000256" key="1">
    <source>
        <dbReference type="ARBA" id="ARBA00005854"/>
    </source>
</evidence>
<dbReference type="Pfam" id="PF02826">
    <property type="entry name" value="2-Hacid_dh_C"/>
    <property type="match status" value="1"/>
</dbReference>
<keyword evidence="8" id="KW-1185">Reference proteome</keyword>
<keyword evidence="2 4" id="KW-0560">Oxidoreductase</keyword>
<accession>A0A176Z4Q9</accession>
<comment type="similarity">
    <text evidence="1 4">Belongs to the D-isomer specific 2-hydroxyacid dehydrogenase family.</text>
</comment>
<proteinExistence type="inferred from homology"/>
<evidence type="ECO:0000256" key="2">
    <source>
        <dbReference type="ARBA" id="ARBA00023002"/>
    </source>
</evidence>
<dbReference type="GO" id="GO:0051287">
    <property type="term" value="F:NAD binding"/>
    <property type="evidence" value="ECO:0007669"/>
    <property type="project" value="InterPro"/>
</dbReference>
<dbReference type="SUPFAM" id="SSF52283">
    <property type="entry name" value="Formate/glycerate dehydrogenase catalytic domain-like"/>
    <property type="match status" value="1"/>
</dbReference>
<evidence type="ECO:0000256" key="3">
    <source>
        <dbReference type="ARBA" id="ARBA00023027"/>
    </source>
</evidence>
<feature type="domain" description="D-isomer specific 2-hydroxyacid dehydrogenase NAD-binding" evidence="6">
    <location>
        <begin position="115"/>
        <end position="285"/>
    </location>
</feature>
<dbReference type="PANTHER" id="PTHR42789:SF1">
    <property type="entry name" value="D-ISOMER SPECIFIC 2-HYDROXYACID DEHYDROGENASE FAMILY PROTEIN (AFU_ORTHOLOGUE AFUA_6G10090)"/>
    <property type="match status" value="1"/>
</dbReference>
<keyword evidence="3" id="KW-0520">NAD</keyword>